<keyword evidence="3" id="KW-1185">Reference proteome</keyword>
<evidence type="ECO:0000313" key="2">
    <source>
        <dbReference type="EMBL" id="AEM24765.1"/>
    </source>
</evidence>
<evidence type="ECO:0000256" key="1">
    <source>
        <dbReference type="SAM" id="MobiDB-lite"/>
    </source>
</evidence>
<sequence length="106" mass="11571">MECLSDSCRNGLGKLVGIAVGTPYRGFSGKYKSEAYNVGFPKTCQRLTVARPARPRKSYPLPFPKTPARRGHACAPAPSSRFATPCECFATLSRHAVRHAHTSDFT</sequence>
<dbReference type="OrthoDB" id="33668at10239"/>
<reference evidence="2 3" key="1">
    <citation type="journal article" date="2012" name="J. Virol.">
        <title>Complete Genome Sequence of Enterococcal Bacteriophage SAP6.</title>
        <authorList>
            <person name="Lee Y.D."/>
            <person name="Park J.H."/>
        </authorList>
    </citation>
    <scope>NUCLEOTIDE SEQUENCE [LARGE SCALE GENOMIC DNA]</scope>
</reference>
<organism evidence="2 3">
    <name type="scientific">Enterococcus phage SAP6</name>
    <dbReference type="NCBI Taxonomy" id="1073766"/>
    <lineage>
        <taxon>Viruses</taxon>
        <taxon>Duplodnaviria</taxon>
        <taxon>Heunggongvirae</taxon>
        <taxon>Uroviricota</taxon>
        <taxon>Caudoviricetes</taxon>
        <taxon>Saphexavirus</taxon>
        <taxon>Saphexavirus SAP6</taxon>
    </lineage>
</organism>
<dbReference type="RefSeq" id="YP_009603992.1">
    <property type="nucleotide sequence ID" value="NC_041960.1"/>
</dbReference>
<dbReference type="EMBL" id="JF731128">
    <property type="protein sequence ID" value="AEM24765.1"/>
    <property type="molecule type" value="Genomic_DNA"/>
</dbReference>
<proteinExistence type="predicted"/>
<evidence type="ECO:0000313" key="3">
    <source>
        <dbReference type="Proteomes" id="UP000000699"/>
    </source>
</evidence>
<dbReference type="Proteomes" id="UP000000699">
    <property type="component" value="Segment"/>
</dbReference>
<name>G1C4W7_9CAUD</name>
<dbReference type="GeneID" id="40079881"/>
<protein>
    <submittedName>
        <fullName evidence="2">Uncharacterized protein</fullName>
    </submittedName>
</protein>
<feature type="region of interest" description="Disordered" evidence="1">
    <location>
        <begin position="55"/>
        <end position="80"/>
    </location>
</feature>
<dbReference type="KEGG" id="vg:40079881"/>
<accession>G1C4W7</accession>